<name>A0A2W4R9S7_9GAMM</name>
<protein>
    <submittedName>
        <fullName evidence="1">Uncharacterized protein</fullName>
    </submittedName>
</protein>
<feature type="non-terminal residue" evidence="1">
    <location>
        <position position="125"/>
    </location>
</feature>
<dbReference type="AlphaFoldDB" id="A0A2W4R9S7"/>
<evidence type="ECO:0000313" key="2">
    <source>
        <dbReference type="Proteomes" id="UP000249396"/>
    </source>
</evidence>
<dbReference type="EMBL" id="QJPH01000276">
    <property type="protein sequence ID" value="PZN80935.1"/>
    <property type="molecule type" value="Genomic_DNA"/>
</dbReference>
<gene>
    <name evidence="1" type="ORF">DM484_09000</name>
</gene>
<sequence length="125" mass="13519">MYFNFANGCIFLPTGIDKRNPGGVKFNPYTSQGVKQDAFWGDQYKVGRVEERAKARRAAGSTALFGRGCAGRESIRLHHVIFWALVAVRGVSVCSSPPVFQPGVVQAVRPPSPRSTLPGFQAGPP</sequence>
<reference evidence="1 2" key="1">
    <citation type="journal article" date="2018" name="Aquat. Microb. Ecol.">
        <title>Gammaproteobacterial methanotrophs dominate.</title>
        <authorList>
            <person name="Rissanen A.J."/>
            <person name="Saarenheimo J."/>
            <person name="Tiirola M."/>
            <person name="Peura S."/>
            <person name="Aalto S.L."/>
            <person name="Karvinen A."/>
            <person name="Nykanen H."/>
        </authorList>
    </citation>
    <scope>NUCLEOTIDE SEQUENCE [LARGE SCALE GENOMIC DNA]</scope>
    <source>
        <strain evidence="1">AMbin10</strain>
    </source>
</reference>
<accession>A0A2W4R9S7</accession>
<evidence type="ECO:0000313" key="1">
    <source>
        <dbReference type="EMBL" id="PZN80935.1"/>
    </source>
</evidence>
<comment type="caution">
    <text evidence="1">The sequence shown here is derived from an EMBL/GenBank/DDBJ whole genome shotgun (WGS) entry which is preliminary data.</text>
</comment>
<organism evidence="1 2">
    <name type="scientific">Candidatus Methylumidiphilus alinenensis</name>
    <dbReference type="NCBI Taxonomy" id="2202197"/>
    <lineage>
        <taxon>Bacteria</taxon>
        <taxon>Pseudomonadati</taxon>
        <taxon>Pseudomonadota</taxon>
        <taxon>Gammaproteobacteria</taxon>
        <taxon>Methylococcales</taxon>
        <taxon>Candidatus Methylumidiphilus</taxon>
    </lineage>
</organism>
<dbReference type="Proteomes" id="UP000249396">
    <property type="component" value="Unassembled WGS sequence"/>
</dbReference>
<proteinExistence type="predicted"/>